<feature type="transmembrane region" description="Helical" evidence="7">
    <location>
        <begin position="305"/>
        <end position="326"/>
    </location>
</feature>
<feature type="transmembrane region" description="Helical" evidence="7">
    <location>
        <begin position="477"/>
        <end position="499"/>
    </location>
</feature>
<keyword evidence="9" id="KW-1185">Reference proteome</keyword>
<dbReference type="OrthoDB" id="2417308at2759"/>
<evidence type="ECO:0000256" key="4">
    <source>
        <dbReference type="ARBA" id="ARBA00022989"/>
    </source>
</evidence>
<feature type="transmembrane region" description="Helical" evidence="7">
    <location>
        <begin position="160"/>
        <end position="183"/>
    </location>
</feature>
<name>A0A5N6UD91_ASPTM</name>
<keyword evidence="2" id="KW-0813">Transport</keyword>
<feature type="transmembrane region" description="Helical" evidence="7">
    <location>
        <begin position="222"/>
        <end position="243"/>
    </location>
</feature>
<accession>A0A5N6UD91</accession>
<feature type="transmembrane region" description="Helical" evidence="7">
    <location>
        <begin position="505"/>
        <end position="527"/>
    </location>
</feature>
<comment type="subcellular location">
    <subcellularLocation>
        <location evidence="1">Membrane</location>
        <topology evidence="1">Multi-pass membrane protein</topology>
    </subcellularLocation>
</comment>
<evidence type="ECO:0000256" key="6">
    <source>
        <dbReference type="SAM" id="MobiDB-lite"/>
    </source>
</evidence>
<keyword evidence="3 7" id="KW-0812">Transmembrane</keyword>
<keyword evidence="4 7" id="KW-1133">Transmembrane helix</keyword>
<dbReference type="GO" id="GO:0022857">
    <property type="term" value="F:transmembrane transporter activity"/>
    <property type="evidence" value="ECO:0007669"/>
    <property type="project" value="InterPro"/>
</dbReference>
<feature type="compositionally biased region" description="Basic and acidic residues" evidence="6">
    <location>
        <begin position="1"/>
        <end position="13"/>
    </location>
</feature>
<evidence type="ECO:0000256" key="2">
    <source>
        <dbReference type="ARBA" id="ARBA00022448"/>
    </source>
</evidence>
<proteinExistence type="predicted"/>
<dbReference type="Proteomes" id="UP000326950">
    <property type="component" value="Unassembled WGS sequence"/>
</dbReference>
<reference evidence="8 9" key="1">
    <citation type="submission" date="2019-04" db="EMBL/GenBank/DDBJ databases">
        <title>Friends and foes A comparative genomics study of 23 Aspergillus species from section Flavi.</title>
        <authorList>
            <consortium name="DOE Joint Genome Institute"/>
            <person name="Kjaerbolling I."/>
            <person name="Vesth T."/>
            <person name="Frisvad J.C."/>
            <person name="Nybo J.L."/>
            <person name="Theobald S."/>
            <person name="Kildgaard S."/>
            <person name="Isbrandt T."/>
            <person name="Kuo A."/>
            <person name="Sato A."/>
            <person name="Lyhne E.K."/>
            <person name="Kogle M.E."/>
            <person name="Wiebenga A."/>
            <person name="Kun R.S."/>
            <person name="Lubbers R.J."/>
            <person name="Makela M.R."/>
            <person name="Barry K."/>
            <person name="Chovatia M."/>
            <person name="Clum A."/>
            <person name="Daum C."/>
            <person name="Haridas S."/>
            <person name="He G."/>
            <person name="LaButti K."/>
            <person name="Lipzen A."/>
            <person name="Mondo S."/>
            <person name="Riley R."/>
            <person name="Salamov A."/>
            <person name="Simmons B.A."/>
            <person name="Magnuson J.K."/>
            <person name="Henrissat B."/>
            <person name="Mortensen U.H."/>
            <person name="Larsen T.O."/>
            <person name="Devries R.P."/>
            <person name="Grigoriev I.V."/>
            <person name="Machida M."/>
            <person name="Baker S.E."/>
            <person name="Andersen M.R."/>
        </authorList>
    </citation>
    <scope>NUCLEOTIDE SEQUENCE [LARGE SCALE GENOMIC DNA]</scope>
    <source>
        <strain evidence="8 9">CBS 117626</strain>
    </source>
</reference>
<evidence type="ECO:0000256" key="1">
    <source>
        <dbReference type="ARBA" id="ARBA00004141"/>
    </source>
</evidence>
<feature type="transmembrane region" description="Helical" evidence="7">
    <location>
        <begin position="263"/>
        <end position="285"/>
    </location>
</feature>
<dbReference type="EMBL" id="ML738756">
    <property type="protein sequence ID" value="KAE8156559.1"/>
    <property type="molecule type" value="Genomic_DNA"/>
</dbReference>
<feature type="transmembrane region" description="Helical" evidence="7">
    <location>
        <begin position="405"/>
        <end position="429"/>
    </location>
</feature>
<feature type="transmembrane region" description="Helical" evidence="7">
    <location>
        <begin position="195"/>
        <end position="215"/>
    </location>
</feature>
<dbReference type="Pfam" id="PF13520">
    <property type="entry name" value="AA_permease_2"/>
    <property type="match status" value="1"/>
</dbReference>
<dbReference type="PANTHER" id="PTHR45649:SF16">
    <property type="entry name" value="7-KETO 8-AMINOPELARGONIC ACID TRANSPORTER"/>
    <property type="match status" value="1"/>
</dbReference>
<evidence type="ECO:0000256" key="3">
    <source>
        <dbReference type="ARBA" id="ARBA00022692"/>
    </source>
</evidence>
<feature type="region of interest" description="Disordered" evidence="6">
    <location>
        <begin position="1"/>
        <end position="26"/>
    </location>
</feature>
<feature type="transmembrane region" description="Helical" evidence="7">
    <location>
        <begin position="356"/>
        <end position="378"/>
    </location>
</feature>
<gene>
    <name evidence="8" type="ORF">BDV40DRAFT_305969</name>
</gene>
<dbReference type="PANTHER" id="PTHR45649">
    <property type="entry name" value="AMINO-ACID PERMEASE BAT1"/>
    <property type="match status" value="1"/>
</dbReference>
<feature type="transmembrane region" description="Helical" evidence="7">
    <location>
        <begin position="77"/>
        <end position="99"/>
    </location>
</feature>
<organism evidence="8 9">
    <name type="scientific">Aspergillus tamarii</name>
    <dbReference type="NCBI Taxonomy" id="41984"/>
    <lineage>
        <taxon>Eukaryota</taxon>
        <taxon>Fungi</taxon>
        <taxon>Dikarya</taxon>
        <taxon>Ascomycota</taxon>
        <taxon>Pezizomycotina</taxon>
        <taxon>Eurotiomycetes</taxon>
        <taxon>Eurotiomycetidae</taxon>
        <taxon>Eurotiales</taxon>
        <taxon>Aspergillaceae</taxon>
        <taxon>Aspergillus</taxon>
        <taxon>Aspergillus subgen. Circumdati</taxon>
    </lineage>
</organism>
<dbReference type="InterPro" id="IPR002293">
    <property type="entry name" value="AA/rel_permease1"/>
</dbReference>
<dbReference type="GO" id="GO:0016020">
    <property type="term" value="C:membrane"/>
    <property type="evidence" value="ECO:0007669"/>
    <property type="project" value="UniProtKB-SubCell"/>
</dbReference>
<dbReference type="PIRSF" id="PIRSF006060">
    <property type="entry name" value="AA_transporter"/>
    <property type="match status" value="1"/>
</dbReference>
<feature type="transmembrane region" description="Helical" evidence="7">
    <location>
        <begin position="435"/>
        <end position="456"/>
    </location>
</feature>
<evidence type="ECO:0000256" key="7">
    <source>
        <dbReference type="SAM" id="Phobius"/>
    </source>
</evidence>
<dbReference type="AlphaFoldDB" id="A0A5N6UD91"/>
<protein>
    <submittedName>
        <fullName evidence="8">Amino acid/polyamine transporter I</fullName>
    </submittedName>
</protein>
<evidence type="ECO:0000313" key="9">
    <source>
        <dbReference type="Proteomes" id="UP000326950"/>
    </source>
</evidence>
<evidence type="ECO:0000256" key="5">
    <source>
        <dbReference type="ARBA" id="ARBA00023136"/>
    </source>
</evidence>
<feature type="transmembrane region" description="Helical" evidence="7">
    <location>
        <begin position="43"/>
        <end position="65"/>
    </location>
</feature>
<sequence>MELYSDMKRDSMGRLEPLCPEPTRQEGQLVSEIDERQLPADRFSLWSTVGVQFSVTGSPFAIGTYLQLVIGAGGSPYFFWCLVVAILGQFLICVSLAELSSVFPHTAGMLSSLPFPIMEFETVVVVTSNMYSYPGTAYWVSVMAPPHQARFLSYCNGMSVCLAFTMATCGTLVYCGTFIMELVGFLWPDYSSELWHIYICVLGSVTLSTLLNTIWIRAVPSITGLLIIFINCATVFLFITLLVKTNPKASASTVFLDVQNSTGWSSDGIVFLIALLPGGMVISMFDTATHMADELPRPDKQVWQVMVLTNLMNATVTIVMCLGLLFCLTHPENLLNPIGGMPILQLCWDAWPNKGFLITVVLCYIIMNFFGSVSLQYATSRVIWSFSKTGAFPFSSIISKVNNSLGVPVSSVIATGAIVTAICVLVFGPQTVQNGLFGTAGLFFIFAYLSPITLLLKRGRKYIPQSRSFNLGCAGPFINVLACCWGLLLAVFLCFPMYLPVTLETMNWTSVCAVGFSALVLGNWFWVRNRYQLLHGLYIDRPDGF</sequence>
<evidence type="ECO:0000313" key="8">
    <source>
        <dbReference type="EMBL" id="KAE8156559.1"/>
    </source>
</evidence>
<dbReference type="Gene3D" id="1.20.1740.10">
    <property type="entry name" value="Amino acid/polyamine transporter I"/>
    <property type="match status" value="1"/>
</dbReference>
<keyword evidence="5 7" id="KW-0472">Membrane</keyword>